<comment type="similarity">
    <text evidence="1">Belongs to the GerABKA family.</text>
</comment>
<dbReference type="GO" id="GO:0009847">
    <property type="term" value="P:spore germination"/>
    <property type="evidence" value="ECO:0007669"/>
    <property type="project" value="InterPro"/>
</dbReference>
<dbReference type="PIRSF" id="PIRSF005690">
    <property type="entry name" value="GerBA"/>
    <property type="match status" value="1"/>
</dbReference>
<dbReference type="EMBL" id="JACJVR010000005">
    <property type="protein sequence ID" value="MBB6690277.1"/>
    <property type="molecule type" value="Genomic_DNA"/>
</dbReference>
<evidence type="ECO:0000256" key="3">
    <source>
        <dbReference type="SAM" id="Phobius"/>
    </source>
</evidence>
<dbReference type="PANTHER" id="PTHR22550:SF5">
    <property type="entry name" value="LEUCINE ZIPPER PROTEIN 4"/>
    <property type="match status" value="1"/>
</dbReference>
<evidence type="ECO:0000313" key="4">
    <source>
        <dbReference type="EMBL" id="MBB6690277.1"/>
    </source>
</evidence>
<gene>
    <name evidence="4" type="ORF">H7B90_02580</name>
</gene>
<keyword evidence="3" id="KW-0812">Transmembrane</keyword>
<evidence type="ECO:0000256" key="1">
    <source>
        <dbReference type="ARBA" id="ARBA00005278"/>
    </source>
</evidence>
<dbReference type="Pfam" id="PF03323">
    <property type="entry name" value="GerA"/>
    <property type="match status" value="1"/>
</dbReference>
<protein>
    <submittedName>
        <fullName evidence="4">Spore germination protein</fullName>
    </submittedName>
</protein>
<keyword evidence="2 3" id="KW-0472">Membrane</keyword>
<dbReference type="Proteomes" id="UP000553776">
    <property type="component" value="Unassembled WGS sequence"/>
</dbReference>
<dbReference type="AlphaFoldDB" id="A0A841TPP0"/>
<accession>A0A841TPP0</accession>
<dbReference type="PANTHER" id="PTHR22550">
    <property type="entry name" value="SPORE GERMINATION PROTEIN"/>
    <property type="match status" value="1"/>
</dbReference>
<feature type="transmembrane region" description="Helical" evidence="3">
    <location>
        <begin position="355"/>
        <end position="376"/>
    </location>
</feature>
<dbReference type="InterPro" id="IPR004995">
    <property type="entry name" value="Spore_Ger"/>
</dbReference>
<evidence type="ECO:0000313" key="5">
    <source>
        <dbReference type="Proteomes" id="UP000553776"/>
    </source>
</evidence>
<keyword evidence="3" id="KW-1133">Transmembrane helix</keyword>
<comment type="caution">
    <text evidence="4">The sequence shown here is derived from an EMBL/GenBank/DDBJ whole genome shotgun (WGS) entry which is preliminary data.</text>
</comment>
<keyword evidence="5" id="KW-1185">Reference proteome</keyword>
<evidence type="ECO:0000256" key="2">
    <source>
        <dbReference type="ARBA" id="ARBA00023136"/>
    </source>
</evidence>
<proteinExistence type="inferred from homology"/>
<feature type="transmembrane region" description="Helical" evidence="3">
    <location>
        <begin position="388"/>
        <end position="415"/>
    </location>
</feature>
<dbReference type="GO" id="GO:0016020">
    <property type="term" value="C:membrane"/>
    <property type="evidence" value="ECO:0007669"/>
    <property type="project" value="InterPro"/>
</dbReference>
<dbReference type="InterPro" id="IPR050768">
    <property type="entry name" value="UPF0353/GerABKA_families"/>
</dbReference>
<sequence>MGTVHDYAALLPATEEFVRRRMDVPGNISLYYFQPVCDADKIERLLIYPIATAPEPASYVESICRRRELGSSEELYGELIRGNVLVALEAESYLFDASKTWNDKPGEANIETTVQGPQSTLSENAAANAGIIRHRYPAPGFRMESLQLGAVTRTPALLLYDADKADPAVLADVKSRIARVEADVVQSTGQLEKLINKQKRSLFPTMILTDRPDRIVLNLAQGKAILLMEGTPFSLVFPAVFYDFMSAMDDLYLPHWVTRMLVFFRYIALFIAITFPAIYVSVISFNPELFRVQMTLSLAGSRANVPYQSYVEVLFMLFMAEAMTEASIRLPRFMGSTATTVGGLILGQAAQQAGLVSSAMIITTSAVIISSFVIPINTMSFAIRAVRYPLLLISSMLGLFGAVVGLFCIVCYLASLRSFGYPYLKGFVGEPSVSFGRRKGQRGTSN</sequence>
<feature type="transmembrane region" description="Helical" evidence="3">
    <location>
        <begin position="224"/>
        <end position="242"/>
    </location>
</feature>
<reference evidence="4 5" key="1">
    <citation type="submission" date="2020-08" db="EMBL/GenBank/DDBJ databases">
        <title>Cohnella phylogeny.</title>
        <authorList>
            <person name="Dunlap C."/>
        </authorList>
    </citation>
    <scope>NUCLEOTIDE SEQUENCE [LARGE SCALE GENOMIC DNA]</scope>
    <source>
        <strain evidence="4 5">DSM 25239</strain>
    </source>
</reference>
<name>A0A841TPP0_9BACL</name>
<organism evidence="4 5">
    <name type="scientific">Cohnella xylanilytica</name>
    <dbReference type="NCBI Taxonomy" id="557555"/>
    <lineage>
        <taxon>Bacteria</taxon>
        <taxon>Bacillati</taxon>
        <taxon>Bacillota</taxon>
        <taxon>Bacilli</taxon>
        <taxon>Bacillales</taxon>
        <taxon>Paenibacillaceae</taxon>
        <taxon>Cohnella</taxon>
    </lineage>
</organism>
<feature type="transmembrane region" description="Helical" evidence="3">
    <location>
        <begin position="263"/>
        <end position="285"/>
    </location>
</feature>
<dbReference type="RefSeq" id="WP_185134296.1">
    <property type="nucleotide sequence ID" value="NZ_JACJVR010000005.1"/>
</dbReference>